<dbReference type="EMBL" id="UINC01179919">
    <property type="protein sequence ID" value="SVD88844.1"/>
    <property type="molecule type" value="Genomic_DNA"/>
</dbReference>
<dbReference type="AlphaFoldDB" id="A0A382YZZ3"/>
<feature type="region of interest" description="Disordered" evidence="1">
    <location>
        <begin position="1"/>
        <end position="22"/>
    </location>
</feature>
<sequence>MPANSETILSNQTHPGDSTSVTTTGNAFKGDGFYGRSDGLHTIQYNYTGFIGDLIIQATLAIEPVETDWIEIYKDTIDNETKNETTNFIGNYVWIRAIISYTDGTMESVILNH</sequence>
<reference evidence="2" key="1">
    <citation type="submission" date="2018-05" db="EMBL/GenBank/DDBJ databases">
        <authorList>
            <person name="Lanie J.A."/>
            <person name="Ng W.-L."/>
            <person name="Kazmierczak K.M."/>
            <person name="Andrzejewski T.M."/>
            <person name="Davidsen T.M."/>
            <person name="Wayne K.J."/>
            <person name="Tettelin H."/>
            <person name="Glass J.I."/>
            <person name="Rusch D."/>
            <person name="Podicherti R."/>
            <person name="Tsui H.-C.T."/>
            <person name="Winkler M.E."/>
        </authorList>
    </citation>
    <scope>NUCLEOTIDE SEQUENCE</scope>
</reference>
<evidence type="ECO:0000313" key="2">
    <source>
        <dbReference type="EMBL" id="SVD88844.1"/>
    </source>
</evidence>
<gene>
    <name evidence="2" type="ORF">METZ01_LOCUS441698</name>
</gene>
<accession>A0A382YZZ3</accession>
<organism evidence="2">
    <name type="scientific">marine metagenome</name>
    <dbReference type="NCBI Taxonomy" id="408172"/>
    <lineage>
        <taxon>unclassified sequences</taxon>
        <taxon>metagenomes</taxon>
        <taxon>ecological metagenomes</taxon>
    </lineage>
</organism>
<proteinExistence type="predicted"/>
<evidence type="ECO:0000256" key="1">
    <source>
        <dbReference type="SAM" id="MobiDB-lite"/>
    </source>
</evidence>
<name>A0A382YZZ3_9ZZZZ</name>
<protein>
    <submittedName>
        <fullName evidence="2">Uncharacterized protein</fullName>
    </submittedName>
</protein>